<dbReference type="InterPro" id="IPR036412">
    <property type="entry name" value="HAD-like_sf"/>
</dbReference>
<proteinExistence type="predicted"/>
<dbReference type="SUPFAM" id="SSF56784">
    <property type="entry name" value="HAD-like"/>
    <property type="match status" value="1"/>
</dbReference>
<comment type="caution">
    <text evidence="1">The sequence shown here is derived from an EMBL/GenBank/DDBJ whole genome shotgun (WGS) entry which is preliminary data.</text>
</comment>
<accession>A0ABV5VV22</accession>
<protein>
    <submittedName>
        <fullName evidence="1">Uncharacterized protein</fullName>
    </submittedName>
</protein>
<reference evidence="1 2" key="1">
    <citation type="submission" date="2024-09" db="EMBL/GenBank/DDBJ databases">
        <authorList>
            <person name="Sun Q."/>
            <person name="Mori K."/>
        </authorList>
    </citation>
    <scope>NUCLEOTIDE SEQUENCE [LARGE SCALE GENOMIC DNA]</scope>
    <source>
        <strain evidence="1 2">JCM 12520</strain>
    </source>
</reference>
<keyword evidence="2" id="KW-1185">Reference proteome</keyword>
<evidence type="ECO:0000313" key="1">
    <source>
        <dbReference type="EMBL" id="MFB9752142.1"/>
    </source>
</evidence>
<sequence>MVSVNGSEVWKEPRVLLTRHLMKPEWIRRLHEMAVEHDTWFWAYSVEGVYNRNNWVQEELETLMNVEKHSGEEIEYIIVRCDDGSKIMVRCLNTTNYFMVYEMTEKRVVSRH</sequence>
<gene>
    <name evidence="1" type="ORF">ACFFNY_11305</name>
</gene>
<dbReference type="RefSeq" id="WP_344912896.1">
    <property type="nucleotide sequence ID" value="NZ_BAAAYO010000010.1"/>
</dbReference>
<evidence type="ECO:0000313" key="2">
    <source>
        <dbReference type="Proteomes" id="UP001589619"/>
    </source>
</evidence>
<dbReference type="Proteomes" id="UP001589619">
    <property type="component" value="Unassembled WGS sequence"/>
</dbReference>
<organism evidence="1 2">
    <name type="scientific">Paenibacillus hodogayensis</name>
    <dbReference type="NCBI Taxonomy" id="279208"/>
    <lineage>
        <taxon>Bacteria</taxon>
        <taxon>Bacillati</taxon>
        <taxon>Bacillota</taxon>
        <taxon>Bacilli</taxon>
        <taxon>Bacillales</taxon>
        <taxon>Paenibacillaceae</taxon>
        <taxon>Paenibacillus</taxon>
    </lineage>
</organism>
<name>A0ABV5VV22_9BACL</name>
<dbReference type="EMBL" id="JBHMAG010000009">
    <property type="protein sequence ID" value="MFB9752142.1"/>
    <property type="molecule type" value="Genomic_DNA"/>
</dbReference>